<keyword evidence="2" id="KW-1185">Reference proteome</keyword>
<sequence length="400" mass="42755">MRIALISPLPPEQTGIADYAAAFKNALEGQGVTVDVPFSGVAIAGTPESVARYMATIDWAVYDVVHAELGGGRIREFLALEWLAAHAPTVALTATVHDPERLIWKPASLPGPLAMAARLPRAVYQALVLLADPLTLARERRLARRLSGIVTLTETGARCLEQRMKLASGAVTAIAHGNFTIDEQALPIAPPDGPLKLLYFGFIYKGKGIEDLIDAIALLFRQRPEAQRKLSLTLAGGTAPDIAFGDDNSYIAGLQRQLTEAGLAESHVHWQLDVPAAEIPHIIQAHHVLVLPYKESKKLAFLGRMLGTSGALSWANACGRGVISSDARAFVEEVSRGNGAVFPQGDSVALATELVKLLDQPETIGAWSRSATAMGQARVWPRIASAFGAMFKSVSGKSHD</sequence>
<dbReference type="STRING" id="702114.A1355_23575"/>
<protein>
    <submittedName>
        <fullName evidence="1">Glycosyl transferase family 1</fullName>
    </submittedName>
</protein>
<accession>A0A177NT07</accession>
<dbReference type="Proteomes" id="UP000077628">
    <property type="component" value="Unassembled WGS sequence"/>
</dbReference>
<dbReference type="Gene3D" id="3.40.50.2000">
    <property type="entry name" value="Glycogen Phosphorylase B"/>
    <property type="match status" value="1"/>
</dbReference>
<dbReference type="OrthoDB" id="9149550at2"/>
<evidence type="ECO:0000313" key="1">
    <source>
        <dbReference type="EMBL" id="OAI21145.1"/>
    </source>
</evidence>
<keyword evidence="1" id="KW-0808">Transferase</keyword>
<organism evidence="1 2">
    <name type="scientific">Methylomonas koyamae</name>
    <dbReference type="NCBI Taxonomy" id="702114"/>
    <lineage>
        <taxon>Bacteria</taxon>
        <taxon>Pseudomonadati</taxon>
        <taxon>Pseudomonadota</taxon>
        <taxon>Gammaproteobacteria</taxon>
        <taxon>Methylococcales</taxon>
        <taxon>Methylococcaceae</taxon>
        <taxon>Methylomonas</taxon>
    </lineage>
</organism>
<dbReference type="AlphaFoldDB" id="A0A177NT07"/>
<dbReference type="EMBL" id="LUUK01000110">
    <property type="protein sequence ID" value="OAI21145.1"/>
    <property type="molecule type" value="Genomic_DNA"/>
</dbReference>
<dbReference type="RefSeq" id="WP_064027086.1">
    <property type="nucleotide sequence ID" value="NZ_LUUK01000110.1"/>
</dbReference>
<reference evidence="2" key="1">
    <citation type="submission" date="2016-03" db="EMBL/GenBank/DDBJ databases">
        <authorList>
            <person name="Heylen K."/>
            <person name="De Vos P."/>
            <person name="Vekeman B."/>
        </authorList>
    </citation>
    <scope>NUCLEOTIDE SEQUENCE [LARGE SCALE GENOMIC DNA]</scope>
    <source>
        <strain evidence="2">R-45383</strain>
    </source>
</reference>
<dbReference type="SUPFAM" id="SSF53756">
    <property type="entry name" value="UDP-Glycosyltransferase/glycogen phosphorylase"/>
    <property type="match status" value="1"/>
</dbReference>
<name>A0A177NT07_9GAMM</name>
<dbReference type="Pfam" id="PF13692">
    <property type="entry name" value="Glyco_trans_1_4"/>
    <property type="match status" value="1"/>
</dbReference>
<evidence type="ECO:0000313" key="2">
    <source>
        <dbReference type="Proteomes" id="UP000077628"/>
    </source>
</evidence>
<proteinExistence type="predicted"/>
<dbReference type="GO" id="GO:0016740">
    <property type="term" value="F:transferase activity"/>
    <property type="evidence" value="ECO:0007669"/>
    <property type="project" value="UniProtKB-KW"/>
</dbReference>
<comment type="caution">
    <text evidence="1">The sequence shown here is derived from an EMBL/GenBank/DDBJ whole genome shotgun (WGS) entry which is preliminary data.</text>
</comment>
<dbReference type="PANTHER" id="PTHR12526">
    <property type="entry name" value="GLYCOSYLTRANSFERASE"/>
    <property type="match status" value="1"/>
</dbReference>
<gene>
    <name evidence="1" type="ORF">A1355_23575</name>
</gene>